<dbReference type="AlphaFoldDB" id="A0A8S1HEN6"/>
<comment type="caution">
    <text evidence="3">The sequence shown here is derived from an EMBL/GenBank/DDBJ whole genome shotgun (WGS) entry which is preliminary data.</text>
</comment>
<feature type="transmembrane region" description="Helical" evidence="1">
    <location>
        <begin position="304"/>
        <end position="323"/>
    </location>
</feature>
<dbReference type="PANTHER" id="PTHR19346">
    <property type="entry name" value="SUGAR PHOSPHATE TRANSPORTER DOMAIN-CONTAINING PROTEIN"/>
    <property type="match status" value="1"/>
</dbReference>
<feature type="domain" description="EamA" evidence="2">
    <location>
        <begin position="47"/>
        <end position="202"/>
    </location>
</feature>
<feature type="transmembrane region" description="Helical" evidence="1">
    <location>
        <begin position="210"/>
        <end position="230"/>
    </location>
</feature>
<dbReference type="Pfam" id="PF00892">
    <property type="entry name" value="EamA"/>
    <property type="match status" value="1"/>
</dbReference>
<keyword evidence="1" id="KW-0812">Transmembrane</keyword>
<evidence type="ECO:0000313" key="4">
    <source>
        <dbReference type="Proteomes" id="UP000835052"/>
    </source>
</evidence>
<feature type="transmembrane region" description="Helical" evidence="1">
    <location>
        <begin position="123"/>
        <end position="142"/>
    </location>
</feature>
<evidence type="ECO:0000313" key="3">
    <source>
        <dbReference type="EMBL" id="CAD6193562.1"/>
    </source>
</evidence>
<feature type="transmembrane region" description="Helical" evidence="1">
    <location>
        <begin position="154"/>
        <end position="178"/>
    </location>
</feature>
<keyword evidence="1" id="KW-1133">Transmembrane helix</keyword>
<evidence type="ECO:0000256" key="1">
    <source>
        <dbReference type="SAM" id="Phobius"/>
    </source>
</evidence>
<feature type="transmembrane region" description="Helical" evidence="1">
    <location>
        <begin position="280"/>
        <end position="297"/>
    </location>
</feature>
<dbReference type="SUPFAM" id="SSF103481">
    <property type="entry name" value="Multidrug resistance efflux transporter EmrE"/>
    <property type="match status" value="1"/>
</dbReference>
<keyword evidence="1" id="KW-0472">Membrane</keyword>
<feature type="transmembrane region" description="Helical" evidence="1">
    <location>
        <begin position="40"/>
        <end position="60"/>
    </location>
</feature>
<dbReference type="Proteomes" id="UP000835052">
    <property type="component" value="Unassembled WGS sequence"/>
</dbReference>
<keyword evidence="4" id="KW-1185">Reference proteome</keyword>
<sequence>MSRPDVSTPLIAMQNLTERAVEMNGGEKLREVETDQKTPSYMIGLKVLFIGSVALSWSLATQFSKTALTINAKEFDAPYFMMWFNTNFMIACFPIAVIIERVRTKKSLSEIYDESQRIFRSRGLSVISLLYYVLPFLVLWAGANYTYAQALTSVNASVATSITACNTAIIYVLSIFILSEKFSIHKLIAVIFAIGGVCMISTESMSSGHWQGYVLSIASACFSASYKVFFMKSMRDFGLLGQISLFMTCLGFLNLFLNFIPPLVLYFTKVEKINFAYVPWWPMIGAAILSLMFNFLINLGIVYLGPLVISVGMLCGIPLNYIIDIVFRHVAISWFFIGGTAFILVSFVLIIFPINLLFFPFRLIQRTFCPKAIVCCGSDRKTVVKN</sequence>
<gene>
    <name evidence="3" type="ORF">CAUJ_LOCUS9481</name>
</gene>
<evidence type="ECO:0000259" key="2">
    <source>
        <dbReference type="Pfam" id="PF00892"/>
    </source>
</evidence>
<feature type="transmembrane region" description="Helical" evidence="1">
    <location>
        <begin position="237"/>
        <end position="260"/>
    </location>
</feature>
<dbReference type="EMBL" id="CAJGYM010000036">
    <property type="protein sequence ID" value="CAD6193562.1"/>
    <property type="molecule type" value="Genomic_DNA"/>
</dbReference>
<dbReference type="InterPro" id="IPR000620">
    <property type="entry name" value="EamA_dom"/>
</dbReference>
<feature type="transmembrane region" description="Helical" evidence="1">
    <location>
        <begin position="80"/>
        <end position="102"/>
    </location>
</feature>
<feature type="transmembrane region" description="Helical" evidence="1">
    <location>
        <begin position="187"/>
        <end position="204"/>
    </location>
</feature>
<feature type="transmembrane region" description="Helical" evidence="1">
    <location>
        <begin position="335"/>
        <end position="358"/>
    </location>
</feature>
<organism evidence="3 4">
    <name type="scientific">Caenorhabditis auriculariae</name>
    <dbReference type="NCBI Taxonomy" id="2777116"/>
    <lineage>
        <taxon>Eukaryota</taxon>
        <taxon>Metazoa</taxon>
        <taxon>Ecdysozoa</taxon>
        <taxon>Nematoda</taxon>
        <taxon>Chromadorea</taxon>
        <taxon>Rhabditida</taxon>
        <taxon>Rhabditina</taxon>
        <taxon>Rhabditomorpha</taxon>
        <taxon>Rhabditoidea</taxon>
        <taxon>Rhabditidae</taxon>
        <taxon>Peloderinae</taxon>
        <taxon>Caenorhabditis</taxon>
    </lineage>
</organism>
<dbReference type="InterPro" id="IPR026505">
    <property type="entry name" value="Solute_c_fam_35_mem_F3/F4"/>
</dbReference>
<accession>A0A8S1HEN6</accession>
<dbReference type="OrthoDB" id="10062838at2759"/>
<reference evidence="3" key="1">
    <citation type="submission" date="2020-10" db="EMBL/GenBank/DDBJ databases">
        <authorList>
            <person name="Kikuchi T."/>
        </authorList>
    </citation>
    <scope>NUCLEOTIDE SEQUENCE</scope>
    <source>
        <strain evidence="3">NKZ352</strain>
    </source>
</reference>
<protein>
    <recommendedName>
        <fullName evidence="2">EamA domain-containing protein</fullName>
    </recommendedName>
</protein>
<dbReference type="PANTHER" id="PTHR19346:SF4">
    <property type="entry name" value="SUGAR PHOSPHATE TRANSPORTER DOMAIN-CONTAINING PROTEIN"/>
    <property type="match status" value="1"/>
</dbReference>
<proteinExistence type="predicted"/>
<dbReference type="InterPro" id="IPR037185">
    <property type="entry name" value="EmrE-like"/>
</dbReference>
<name>A0A8S1HEN6_9PELO</name>
<dbReference type="GO" id="GO:0016020">
    <property type="term" value="C:membrane"/>
    <property type="evidence" value="ECO:0007669"/>
    <property type="project" value="InterPro"/>
</dbReference>
<dbReference type="Gene3D" id="1.10.3730.20">
    <property type="match status" value="1"/>
</dbReference>